<organism evidence="5 6">
    <name type="scientific">Olivibacter oleidegradans</name>
    <dbReference type="NCBI Taxonomy" id="760123"/>
    <lineage>
        <taxon>Bacteria</taxon>
        <taxon>Pseudomonadati</taxon>
        <taxon>Bacteroidota</taxon>
        <taxon>Sphingobacteriia</taxon>
        <taxon>Sphingobacteriales</taxon>
        <taxon>Sphingobacteriaceae</taxon>
        <taxon>Olivibacter</taxon>
    </lineage>
</organism>
<sequence length="281" mass="33086">MTNMLQGPKTYCFKPIQPSSLHEWADISYKEYMPAPSLRGYIYCYWELKSLERLSTPLPYYVVSDGCIDIFIDVHTLSDIDIMGLSNKYHAFSLSHDFHYIGIRFLPAAFSSLFKFNASELTDYCEPLNFVNRELHKRLNNLIARHWEAAYRQPDMVFNLHQLIEPFNAFFNQIARQATEVDFRFKLAFDKIVNTRGIIDIEHLNVPVSSRHLRRLFKFYVGESPKAFSKIVRFQSLLSLNPTVETLKTEKFFYELGYYDQAHFIKEFKRMCGFTPAKAFK</sequence>
<keyword evidence="3" id="KW-0804">Transcription</keyword>
<name>A0ABV6HJ94_9SPHI</name>
<evidence type="ECO:0000256" key="3">
    <source>
        <dbReference type="ARBA" id="ARBA00023163"/>
    </source>
</evidence>
<dbReference type="Proteomes" id="UP001589774">
    <property type="component" value="Unassembled WGS sequence"/>
</dbReference>
<dbReference type="EMBL" id="JBHLWO010000002">
    <property type="protein sequence ID" value="MFC0318951.1"/>
    <property type="molecule type" value="Genomic_DNA"/>
</dbReference>
<dbReference type="InterPro" id="IPR046532">
    <property type="entry name" value="DUF6597"/>
</dbReference>
<evidence type="ECO:0000313" key="6">
    <source>
        <dbReference type="Proteomes" id="UP001589774"/>
    </source>
</evidence>
<dbReference type="Pfam" id="PF20240">
    <property type="entry name" value="DUF6597"/>
    <property type="match status" value="1"/>
</dbReference>
<proteinExistence type="predicted"/>
<reference evidence="5 6" key="1">
    <citation type="submission" date="2024-09" db="EMBL/GenBank/DDBJ databases">
        <authorList>
            <person name="Sun Q."/>
            <person name="Mori K."/>
        </authorList>
    </citation>
    <scope>NUCLEOTIDE SEQUENCE [LARGE SCALE GENOMIC DNA]</scope>
    <source>
        <strain evidence="5 6">CCM 7765</strain>
    </source>
</reference>
<dbReference type="RefSeq" id="WP_049795023.1">
    <property type="nucleotide sequence ID" value="NZ_JBHLWO010000002.1"/>
</dbReference>
<dbReference type="Pfam" id="PF12833">
    <property type="entry name" value="HTH_18"/>
    <property type="match status" value="1"/>
</dbReference>
<keyword evidence="1" id="KW-0805">Transcription regulation</keyword>
<evidence type="ECO:0000259" key="4">
    <source>
        <dbReference type="PROSITE" id="PS01124"/>
    </source>
</evidence>
<evidence type="ECO:0000256" key="2">
    <source>
        <dbReference type="ARBA" id="ARBA00023125"/>
    </source>
</evidence>
<comment type="caution">
    <text evidence="5">The sequence shown here is derived from an EMBL/GenBank/DDBJ whole genome shotgun (WGS) entry which is preliminary data.</text>
</comment>
<dbReference type="SMART" id="SM00342">
    <property type="entry name" value="HTH_ARAC"/>
    <property type="match status" value="1"/>
</dbReference>
<dbReference type="InterPro" id="IPR050204">
    <property type="entry name" value="AraC_XylS_family_regulators"/>
</dbReference>
<evidence type="ECO:0000256" key="1">
    <source>
        <dbReference type="ARBA" id="ARBA00023015"/>
    </source>
</evidence>
<dbReference type="PROSITE" id="PS01124">
    <property type="entry name" value="HTH_ARAC_FAMILY_2"/>
    <property type="match status" value="1"/>
</dbReference>
<gene>
    <name evidence="5" type="ORF">ACFFI0_11555</name>
</gene>
<feature type="domain" description="HTH araC/xylS-type" evidence="4">
    <location>
        <begin position="208"/>
        <end position="281"/>
    </location>
</feature>
<dbReference type="Gene3D" id="1.10.10.60">
    <property type="entry name" value="Homeodomain-like"/>
    <property type="match status" value="1"/>
</dbReference>
<dbReference type="InterPro" id="IPR018060">
    <property type="entry name" value="HTH_AraC"/>
</dbReference>
<evidence type="ECO:0000313" key="5">
    <source>
        <dbReference type="EMBL" id="MFC0318951.1"/>
    </source>
</evidence>
<keyword evidence="6" id="KW-1185">Reference proteome</keyword>
<keyword evidence="2" id="KW-0238">DNA-binding</keyword>
<dbReference type="PANTHER" id="PTHR46796">
    <property type="entry name" value="HTH-TYPE TRANSCRIPTIONAL ACTIVATOR RHAS-RELATED"/>
    <property type="match status" value="1"/>
</dbReference>
<accession>A0ABV6HJ94</accession>
<dbReference type="PANTHER" id="PTHR46796:SF13">
    <property type="entry name" value="HTH-TYPE TRANSCRIPTIONAL ACTIVATOR RHAS"/>
    <property type="match status" value="1"/>
</dbReference>
<protein>
    <submittedName>
        <fullName evidence="5">DUF6597 domain-containing transcriptional factor</fullName>
    </submittedName>
</protein>